<dbReference type="Gene3D" id="2.60.40.3320">
    <property type="match status" value="1"/>
</dbReference>
<name>A0A242JYH7_9ENTE</name>
<reference evidence="2 3" key="1">
    <citation type="submission" date="2017-05" db="EMBL/GenBank/DDBJ databases">
        <title>The Genome Sequence of Enterococcus sp. 10A9_DIV0425.</title>
        <authorList>
            <consortium name="The Broad Institute Genomics Platform"/>
            <consortium name="The Broad Institute Genomic Center for Infectious Diseases"/>
            <person name="Earl A."/>
            <person name="Manson A."/>
            <person name="Schwartman J."/>
            <person name="Gilmore M."/>
            <person name="Abouelleil A."/>
            <person name="Cao P."/>
            <person name="Chapman S."/>
            <person name="Cusick C."/>
            <person name="Shea T."/>
            <person name="Young S."/>
            <person name="Neafsey D."/>
            <person name="Nusbaum C."/>
            <person name="Birren B."/>
        </authorList>
    </citation>
    <scope>NUCLEOTIDE SEQUENCE [LARGE SCALE GENOMIC DNA]</scope>
    <source>
        <strain evidence="2 3">10A9_DIV0425</strain>
    </source>
</reference>
<dbReference type="EMBL" id="NGMO01000003">
    <property type="protein sequence ID" value="OTP10365.1"/>
    <property type="molecule type" value="Genomic_DNA"/>
</dbReference>
<dbReference type="Pfam" id="PF18667">
    <property type="entry name" value="BppU_IgG"/>
    <property type="match status" value="1"/>
</dbReference>
<sequence length="337" mass="37960">MAQWAFPFLSVNNDRTYSDSDFSLFYKNIFRNGVAITIANALKVKEAPNKGMRIIVSSGVAVVEGRQYFNTEDLAIDVPVASTTQDRKDCVVVRLDLNNRVMSAVYKQGTTDLERTEQVYELKLAEILVVRNASGVTNANIKDFRADDNACGYTSPYEKINVSGLEEQYTSMLEATFANVNQYVSDEKVRFESDMKNVIALGNDYINQAQIDWQTFLETISTAMNEDITLNLQNQIMNLRADQLVFSKNDLPFEYPKIEVLALTNGFGITALGEENWLGDVPETIPTKIGYPSKNAVTVKVPNNWKMSLPKVTEIKPDMFLLVEGNKSLQIKIKENR</sequence>
<accession>A0A242JYH7</accession>
<dbReference type="RefSeq" id="WP_086285117.1">
    <property type="nucleotide sequence ID" value="NZ_NGMO01000003.1"/>
</dbReference>
<evidence type="ECO:0000313" key="2">
    <source>
        <dbReference type="EMBL" id="OTP10365.1"/>
    </source>
</evidence>
<protein>
    <recommendedName>
        <fullName evidence="1">Baseplate upper protein immunoglobulin like domain-containing protein</fullName>
    </recommendedName>
</protein>
<feature type="domain" description="Baseplate upper protein immunoglobulin like" evidence="1">
    <location>
        <begin position="254"/>
        <end position="332"/>
    </location>
</feature>
<dbReference type="InterPro" id="IPR041531">
    <property type="entry name" value="BppU_IgG"/>
</dbReference>
<keyword evidence="3" id="KW-1185">Reference proteome</keyword>
<proteinExistence type="predicted"/>
<evidence type="ECO:0000313" key="3">
    <source>
        <dbReference type="Proteomes" id="UP000194933"/>
    </source>
</evidence>
<gene>
    <name evidence="2" type="ORF">A5844_002065</name>
</gene>
<evidence type="ECO:0000259" key="1">
    <source>
        <dbReference type="Pfam" id="PF18667"/>
    </source>
</evidence>
<organism evidence="2 3">
    <name type="scientific">Candidatus Enterococcus wittei</name>
    <dbReference type="NCBI Taxonomy" id="1987383"/>
    <lineage>
        <taxon>Bacteria</taxon>
        <taxon>Bacillati</taxon>
        <taxon>Bacillota</taxon>
        <taxon>Bacilli</taxon>
        <taxon>Lactobacillales</taxon>
        <taxon>Enterococcaceae</taxon>
        <taxon>Enterococcus</taxon>
    </lineage>
</organism>
<comment type="caution">
    <text evidence="2">The sequence shown here is derived from an EMBL/GenBank/DDBJ whole genome shotgun (WGS) entry which is preliminary data.</text>
</comment>
<dbReference type="Proteomes" id="UP000194933">
    <property type="component" value="Unassembled WGS sequence"/>
</dbReference>
<dbReference type="STRING" id="1987383.A5844_002065"/>
<dbReference type="AlphaFoldDB" id="A0A242JYH7"/>